<proteinExistence type="inferred from homology"/>
<keyword evidence="7 12" id="KW-1133">Transmembrane helix</keyword>
<dbReference type="GO" id="GO:0045259">
    <property type="term" value="C:proton-transporting ATP synthase complex"/>
    <property type="evidence" value="ECO:0007669"/>
    <property type="project" value="UniProtKB-KW"/>
</dbReference>
<dbReference type="AlphaFoldDB" id="A0A516EZH2"/>
<evidence type="ECO:0000256" key="7">
    <source>
        <dbReference type="ARBA" id="ARBA00022989"/>
    </source>
</evidence>
<evidence type="ECO:0000256" key="10">
    <source>
        <dbReference type="ARBA" id="ARBA00023310"/>
    </source>
</evidence>
<feature type="transmembrane region" description="Helical" evidence="12">
    <location>
        <begin position="95"/>
        <end position="118"/>
    </location>
</feature>
<evidence type="ECO:0000256" key="8">
    <source>
        <dbReference type="ARBA" id="ARBA00023065"/>
    </source>
</evidence>
<keyword evidence="5 12" id="KW-0812">Transmembrane</keyword>
<keyword evidence="4" id="KW-0138">CF(0)</keyword>
<dbReference type="RefSeq" id="YP_009681495.1">
    <property type="nucleotide sequence ID" value="NC_044129.1"/>
</dbReference>
<comment type="subcellular location">
    <subcellularLocation>
        <location evidence="1">Membrane</location>
        <topology evidence="1">Multi-pass membrane protein</topology>
    </subcellularLocation>
    <subcellularLocation>
        <location evidence="11">Mitochondrion inner membrane</location>
        <topology evidence="11">Multi-pass membrane protein</topology>
    </subcellularLocation>
</comment>
<dbReference type="Gene3D" id="1.20.120.220">
    <property type="entry name" value="ATP synthase, F0 complex, subunit A"/>
    <property type="match status" value="1"/>
</dbReference>
<evidence type="ECO:0000256" key="9">
    <source>
        <dbReference type="ARBA" id="ARBA00023136"/>
    </source>
</evidence>
<organism evidence="13">
    <name type="scientific">Gregariella coralliophaga</name>
    <dbReference type="NCBI Taxonomy" id="2590089"/>
    <lineage>
        <taxon>Eukaryota</taxon>
        <taxon>Metazoa</taxon>
        <taxon>Spiralia</taxon>
        <taxon>Lophotrochozoa</taxon>
        <taxon>Mollusca</taxon>
        <taxon>Bivalvia</taxon>
        <taxon>Autobranchia</taxon>
        <taxon>Pteriomorphia</taxon>
        <taxon>Mytilida</taxon>
        <taxon>Mytiloidea</taxon>
        <taxon>Mytilidae</taxon>
        <taxon>Crenellinae</taxon>
        <taxon>Gregariella</taxon>
    </lineage>
</organism>
<feature type="transmembrane region" description="Helical" evidence="12">
    <location>
        <begin position="16"/>
        <end position="40"/>
    </location>
</feature>
<dbReference type="InterPro" id="IPR000568">
    <property type="entry name" value="ATP_synth_F0_asu"/>
</dbReference>
<dbReference type="GO" id="GO:0005743">
    <property type="term" value="C:mitochondrial inner membrane"/>
    <property type="evidence" value="ECO:0007669"/>
    <property type="project" value="UniProtKB-SubCell"/>
</dbReference>
<feature type="transmembrane region" description="Helical" evidence="12">
    <location>
        <begin position="68"/>
        <end position="89"/>
    </location>
</feature>
<evidence type="ECO:0000256" key="1">
    <source>
        <dbReference type="ARBA" id="ARBA00004141"/>
    </source>
</evidence>
<geneLocation type="mitochondrion" evidence="13"/>
<evidence type="ECO:0000256" key="3">
    <source>
        <dbReference type="ARBA" id="ARBA00022448"/>
    </source>
</evidence>
<dbReference type="SUPFAM" id="SSF81336">
    <property type="entry name" value="F1F0 ATP synthase subunit A"/>
    <property type="match status" value="1"/>
</dbReference>
<keyword evidence="13" id="KW-0496">Mitochondrion</keyword>
<evidence type="ECO:0000256" key="11">
    <source>
        <dbReference type="RuleBase" id="RU004450"/>
    </source>
</evidence>
<keyword evidence="6" id="KW-0375">Hydrogen ion transport</keyword>
<evidence type="ECO:0000313" key="13">
    <source>
        <dbReference type="EMBL" id="QDO71899.1"/>
    </source>
</evidence>
<keyword evidence="3" id="KW-0813">Transport</keyword>
<keyword evidence="8" id="KW-0406">Ion transport</keyword>
<dbReference type="GeneID" id="41039364"/>
<protein>
    <recommendedName>
        <fullName evidence="11">ATP synthase subunit a</fullName>
    </recommendedName>
</protein>
<dbReference type="NCBIfam" id="TIGR01131">
    <property type="entry name" value="ATP_synt_6_or_A"/>
    <property type="match status" value="1"/>
</dbReference>
<evidence type="ECO:0000256" key="4">
    <source>
        <dbReference type="ARBA" id="ARBA00022547"/>
    </source>
</evidence>
<gene>
    <name evidence="13" type="primary">atp6</name>
</gene>
<feature type="transmembrane region" description="Helical" evidence="12">
    <location>
        <begin position="200"/>
        <end position="231"/>
    </location>
</feature>
<accession>A0A516EZH2</accession>
<dbReference type="PRINTS" id="PR00123">
    <property type="entry name" value="ATPASEA"/>
</dbReference>
<reference evidence="13" key="1">
    <citation type="journal article" date="2019" name="Mol. Phylogenet. Evol.">
        <title>A mitochondrial genome phylogeny of Mytilidae (Bivalvia: Mytilida).</title>
        <authorList>
            <person name="Lee Y."/>
            <person name="Kwak H."/>
            <person name="Shin J."/>
            <person name="Kim S.C."/>
            <person name="Kim T."/>
            <person name="Park J.K."/>
        </authorList>
    </citation>
    <scope>NUCLEOTIDE SEQUENCE</scope>
</reference>
<evidence type="ECO:0000256" key="5">
    <source>
        <dbReference type="ARBA" id="ARBA00022692"/>
    </source>
</evidence>
<keyword evidence="10" id="KW-0066">ATP synthesis</keyword>
<dbReference type="InterPro" id="IPR035908">
    <property type="entry name" value="F0_ATP_A_sf"/>
</dbReference>
<keyword evidence="9 12" id="KW-0472">Membrane</keyword>
<name>A0A516EZH2_9BIVA</name>
<evidence type="ECO:0000256" key="2">
    <source>
        <dbReference type="ARBA" id="ARBA00006810"/>
    </source>
</evidence>
<dbReference type="Pfam" id="PF00119">
    <property type="entry name" value="ATP-synt_A"/>
    <property type="match status" value="1"/>
</dbReference>
<dbReference type="InterPro" id="IPR045083">
    <property type="entry name" value="ATP_synth_F0_asu_bact/mt"/>
</dbReference>
<dbReference type="PANTHER" id="PTHR11410">
    <property type="entry name" value="ATP SYNTHASE SUBUNIT A"/>
    <property type="match status" value="1"/>
</dbReference>
<dbReference type="CDD" id="cd00310">
    <property type="entry name" value="ATP-synt_Fo_a_6"/>
    <property type="match status" value="1"/>
</dbReference>
<feature type="transmembrane region" description="Helical" evidence="12">
    <location>
        <begin position="130"/>
        <end position="149"/>
    </location>
</feature>
<dbReference type="EMBL" id="MK721545">
    <property type="protein sequence ID" value="QDO71899.1"/>
    <property type="molecule type" value="Genomic_DNA"/>
</dbReference>
<comment type="similarity">
    <text evidence="2">Belongs to the ATPase A chain family.</text>
</comment>
<evidence type="ECO:0000256" key="12">
    <source>
        <dbReference type="SAM" id="Phobius"/>
    </source>
</evidence>
<feature type="transmembrane region" description="Helical" evidence="12">
    <location>
        <begin position="169"/>
        <end position="188"/>
    </location>
</feature>
<dbReference type="PANTHER" id="PTHR11410:SF0">
    <property type="entry name" value="ATP SYNTHASE SUBUNIT A"/>
    <property type="match status" value="1"/>
</dbReference>
<evidence type="ECO:0000256" key="6">
    <source>
        <dbReference type="ARBA" id="ARBA00022781"/>
    </source>
</evidence>
<dbReference type="GO" id="GO:0046933">
    <property type="term" value="F:proton-transporting ATP synthase activity, rotational mechanism"/>
    <property type="evidence" value="ECO:0007669"/>
    <property type="project" value="TreeGrafter"/>
</dbReference>
<sequence>MMMDVFSSFDGHSFNFFGVGAMLWLFSTLTPFMVIFGDVWMKSGTVSKFRNFLLVFSFSMLRSNGKGLMIAGLPLGVSSLFLLVLMLNLSGNVPYFFPVSAHFVFGFSFAFSFWTCLVISGMVSSFEQSFMSLVPSGCPLILIPFMVVVEIFSGMLRPLTLVLRLSLNLSAGKVILSLLGSGLLSSLLKLNSISSFYNIFGVIISGGIFAVMEIIIACIQCYIFCVLITLYSGDHSD</sequence>